<dbReference type="InterPro" id="IPR036513">
    <property type="entry name" value="STAS_dom_sf"/>
</dbReference>
<dbReference type="RefSeq" id="WP_344838931.1">
    <property type="nucleotide sequence ID" value="NZ_BAAAUV010000041.1"/>
</dbReference>
<reference evidence="5" key="1">
    <citation type="journal article" date="2019" name="Int. J. Syst. Evol. Microbiol.">
        <title>The Global Catalogue of Microorganisms (GCM) 10K type strain sequencing project: providing services to taxonomists for standard genome sequencing and annotation.</title>
        <authorList>
            <consortium name="The Broad Institute Genomics Platform"/>
            <consortium name="The Broad Institute Genome Sequencing Center for Infectious Disease"/>
            <person name="Wu L."/>
            <person name="Ma J."/>
        </authorList>
    </citation>
    <scope>NUCLEOTIDE SEQUENCE [LARGE SCALE GENOMIC DNA]</scope>
    <source>
        <strain evidence="5">JCM 9377</strain>
    </source>
</reference>
<organism evidence="4 5">
    <name type="scientific">Actinocorallia longicatena</name>
    <dbReference type="NCBI Taxonomy" id="111803"/>
    <lineage>
        <taxon>Bacteria</taxon>
        <taxon>Bacillati</taxon>
        <taxon>Actinomycetota</taxon>
        <taxon>Actinomycetes</taxon>
        <taxon>Streptosporangiales</taxon>
        <taxon>Thermomonosporaceae</taxon>
        <taxon>Actinocorallia</taxon>
    </lineage>
</organism>
<gene>
    <name evidence="4" type="ORF">GCM10010468_77050</name>
</gene>
<sequence length="161" mass="17454">MSPASGGAGRVTVDEREYMLRRTRSEPMRSGAVRCHQAPEDRQLRVELSGLHGETAVVTVAGEIDLRSALVLRDHLTAVTEAGFGSIVIDFEYVLFCDASGLNALVALANKVRAQGGGVWLAGVRPAQRRLFQITGLDRRFPLCDRVEDAVALARLRPSGI</sequence>
<comment type="similarity">
    <text evidence="1 2">Belongs to the anti-sigma-factor antagonist family.</text>
</comment>
<dbReference type="PANTHER" id="PTHR33495">
    <property type="entry name" value="ANTI-SIGMA FACTOR ANTAGONIST TM_1081-RELATED-RELATED"/>
    <property type="match status" value="1"/>
</dbReference>
<feature type="domain" description="STAS" evidence="3">
    <location>
        <begin position="57"/>
        <end position="154"/>
    </location>
</feature>
<comment type="caution">
    <text evidence="4">The sequence shown here is derived from an EMBL/GenBank/DDBJ whole genome shotgun (WGS) entry which is preliminary data.</text>
</comment>
<dbReference type="PANTHER" id="PTHR33495:SF2">
    <property type="entry name" value="ANTI-SIGMA FACTOR ANTAGONIST TM_1081-RELATED"/>
    <property type="match status" value="1"/>
</dbReference>
<dbReference type="EMBL" id="BAAAUV010000041">
    <property type="protein sequence ID" value="GAA3240395.1"/>
    <property type="molecule type" value="Genomic_DNA"/>
</dbReference>
<dbReference type="CDD" id="cd07043">
    <property type="entry name" value="STAS_anti-anti-sigma_factors"/>
    <property type="match status" value="1"/>
</dbReference>
<dbReference type="PROSITE" id="PS50801">
    <property type="entry name" value="STAS"/>
    <property type="match status" value="1"/>
</dbReference>
<dbReference type="SUPFAM" id="SSF52091">
    <property type="entry name" value="SpoIIaa-like"/>
    <property type="match status" value="1"/>
</dbReference>
<protein>
    <recommendedName>
        <fullName evidence="2">Anti-sigma factor antagonist</fullName>
    </recommendedName>
</protein>
<dbReference type="Pfam" id="PF01740">
    <property type="entry name" value="STAS"/>
    <property type="match status" value="1"/>
</dbReference>
<accession>A0ABP6QLK1</accession>
<dbReference type="NCBIfam" id="TIGR00377">
    <property type="entry name" value="ant_ant_sig"/>
    <property type="match status" value="1"/>
</dbReference>
<evidence type="ECO:0000256" key="1">
    <source>
        <dbReference type="ARBA" id="ARBA00009013"/>
    </source>
</evidence>
<name>A0ABP6QLK1_9ACTN</name>
<dbReference type="Proteomes" id="UP001501237">
    <property type="component" value="Unassembled WGS sequence"/>
</dbReference>
<keyword evidence="5" id="KW-1185">Reference proteome</keyword>
<dbReference type="InterPro" id="IPR002645">
    <property type="entry name" value="STAS_dom"/>
</dbReference>
<evidence type="ECO:0000313" key="4">
    <source>
        <dbReference type="EMBL" id="GAA3240395.1"/>
    </source>
</evidence>
<proteinExistence type="inferred from homology"/>
<evidence type="ECO:0000259" key="3">
    <source>
        <dbReference type="PROSITE" id="PS50801"/>
    </source>
</evidence>
<evidence type="ECO:0000313" key="5">
    <source>
        <dbReference type="Proteomes" id="UP001501237"/>
    </source>
</evidence>
<dbReference type="InterPro" id="IPR003658">
    <property type="entry name" value="Anti-sigma_ant"/>
</dbReference>
<dbReference type="Gene3D" id="3.30.750.24">
    <property type="entry name" value="STAS domain"/>
    <property type="match status" value="1"/>
</dbReference>
<evidence type="ECO:0000256" key="2">
    <source>
        <dbReference type="RuleBase" id="RU003749"/>
    </source>
</evidence>